<evidence type="ECO:0000313" key="2">
    <source>
        <dbReference type="EMBL" id="KEQ31171.1"/>
    </source>
</evidence>
<dbReference type="InterPro" id="IPR005025">
    <property type="entry name" value="FMN_Rdtase-like_dom"/>
</dbReference>
<dbReference type="GO" id="GO:0016491">
    <property type="term" value="F:oxidoreductase activity"/>
    <property type="evidence" value="ECO:0007669"/>
    <property type="project" value="InterPro"/>
</dbReference>
<dbReference type="EMBL" id="JNFF01000019">
    <property type="protein sequence ID" value="KEQ31171.1"/>
    <property type="molecule type" value="Genomic_DNA"/>
</dbReference>
<dbReference type="OrthoDB" id="9812295at2"/>
<accession>A0A081PKE8</accession>
<organism evidence="2 3">
    <name type="scientific">Pedobacter antarcticus 4BY</name>
    <dbReference type="NCBI Taxonomy" id="1358423"/>
    <lineage>
        <taxon>Bacteria</taxon>
        <taxon>Pseudomonadati</taxon>
        <taxon>Bacteroidota</taxon>
        <taxon>Sphingobacteriia</taxon>
        <taxon>Sphingobacteriales</taxon>
        <taxon>Sphingobacteriaceae</taxon>
        <taxon>Pedobacter</taxon>
    </lineage>
</organism>
<name>A0A081PKE8_9SPHI</name>
<dbReference type="SUPFAM" id="SSF52218">
    <property type="entry name" value="Flavoproteins"/>
    <property type="match status" value="1"/>
</dbReference>
<evidence type="ECO:0000313" key="3">
    <source>
        <dbReference type="Proteomes" id="UP000028007"/>
    </source>
</evidence>
<keyword evidence="3" id="KW-1185">Reference proteome</keyword>
<dbReference type="GO" id="GO:0010181">
    <property type="term" value="F:FMN binding"/>
    <property type="evidence" value="ECO:0007669"/>
    <property type="project" value="TreeGrafter"/>
</dbReference>
<dbReference type="RefSeq" id="WP_037438264.1">
    <property type="nucleotide sequence ID" value="NZ_JNFF01000019.1"/>
</dbReference>
<evidence type="ECO:0000259" key="1">
    <source>
        <dbReference type="Pfam" id="PF03358"/>
    </source>
</evidence>
<dbReference type="PANTHER" id="PTHR30543:SF21">
    <property type="entry name" value="NAD(P)H-DEPENDENT FMN REDUCTASE LOT6"/>
    <property type="match status" value="1"/>
</dbReference>
<dbReference type="PANTHER" id="PTHR30543">
    <property type="entry name" value="CHROMATE REDUCTASE"/>
    <property type="match status" value="1"/>
</dbReference>
<protein>
    <recommendedName>
        <fullName evidence="1">NADPH-dependent FMN reductase-like domain-containing protein</fullName>
    </recommendedName>
</protein>
<gene>
    <name evidence="2" type="ORF">N180_02675</name>
</gene>
<dbReference type="Gene3D" id="3.40.50.360">
    <property type="match status" value="1"/>
</dbReference>
<sequence length="181" mass="20085">MKTKPKLFTLSGSTRKNSSNEKLLRAIASEYANEISFENFDLESLPYFSAGLNPDEMPVSVITFLSEIRAADAVLICSPEYVFSLPGILKNALEWTVSETVFSFKPFAFIILSASGIKAFESLDLIMSTLLQEEIPTELKLLISGGQGKFDENGRFTDLKTEAAVFKLINTLTISLKKNLR</sequence>
<reference evidence="2 3" key="1">
    <citation type="journal article" date="1992" name="Int. J. Syst. Bacteriol.">
        <title>Sphingobacterium antarcticus sp. nov. a Psychrotrophic Bacterium from the Soils of Schirmacher Oasis, Antarctica.</title>
        <authorList>
            <person name="Shivaji S."/>
            <person name="Ray M.K."/>
            <person name="Rao N.S."/>
            <person name="Saiserr L."/>
            <person name="Jagannadham M.V."/>
            <person name="Kumar G.S."/>
            <person name="Reddy G."/>
            <person name="Bhargava P.M."/>
        </authorList>
    </citation>
    <scope>NUCLEOTIDE SEQUENCE [LARGE SCALE GENOMIC DNA]</scope>
    <source>
        <strain evidence="2 3">4BY</strain>
    </source>
</reference>
<dbReference type="InterPro" id="IPR029039">
    <property type="entry name" value="Flavoprotein-like_sf"/>
</dbReference>
<comment type="caution">
    <text evidence="2">The sequence shown here is derived from an EMBL/GenBank/DDBJ whole genome shotgun (WGS) entry which is preliminary data.</text>
</comment>
<dbReference type="eggNOG" id="COG0431">
    <property type="taxonomic scope" value="Bacteria"/>
</dbReference>
<proteinExistence type="predicted"/>
<dbReference type="InterPro" id="IPR050712">
    <property type="entry name" value="NAD(P)H-dep_reductase"/>
</dbReference>
<feature type="domain" description="NADPH-dependent FMN reductase-like" evidence="1">
    <location>
        <begin position="5"/>
        <end position="120"/>
    </location>
</feature>
<dbReference type="AlphaFoldDB" id="A0A081PKE8"/>
<dbReference type="GO" id="GO:0005829">
    <property type="term" value="C:cytosol"/>
    <property type="evidence" value="ECO:0007669"/>
    <property type="project" value="TreeGrafter"/>
</dbReference>
<dbReference type="Proteomes" id="UP000028007">
    <property type="component" value="Unassembled WGS sequence"/>
</dbReference>
<dbReference type="Pfam" id="PF03358">
    <property type="entry name" value="FMN_red"/>
    <property type="match status" value="1"/>
</dbReference>